<evidence type="ECO:0008006" key="4">
    <source>
        <dbReference type="Google" id="ProtNLM"/>
    </source>
</evidence>
<name>A0A6M3KCV6_9ZZZZ</name>
<protein>
    <recommendedName>
        <fullName evidence="4">Portal protein</fullName>
    </recommendedName>
</protein>
<reference evidence="3" key="1">
    <citation type="submission" date="2020-03" db="EMBL/GenBank/DDBJ databases">
        <title>The deep terrestrial virosphere.</title>
        <authorList>
            <person name="Holmfeldt K."/>
            <person name="Nilsson E."/>
            <person name="Simone D."/>
            <person name="Lopez-Fernandez M."/>
            <person name="Wu X."/>
            <person name="de Brujin I."/>
            <person name="Lundin D."/>
            <person name="Andersson A."/>
            <person name="Bertilsson S."/>
            <person name="Dopson M."/>
        </authorList>
    </citation>
    <scope>NUCLEOTIDE SEQUENCE</scope>
    <source>
        <strain evidence="3">MM415A00834</strain>
        <strain evidence="2">MM415B01291</strain>
    </source>
</reference>
<feature type="region of interest" description="Disordered" evidence="1">
    <location>
        <begin position="546"/>
        <end position="613"/>
    </location>
</feature>
<proteinExistence type="predicted"/>
<evidence type="ECO:0000256" key="1">
    <source>
        <dbReference type="SAM" id="MobiDB-lite"/>
    </source>
</evidence>
<organism evidence="3">
    <name type="scientific">viral metagenome</name>
    <dbReference type="NCBI Taxonomy" id="1070528"/>
    <lineage>
        <taxon>unclassified sequences</taxon>
        <taxon>metagenomes</taxon>
        <taxon>organismal metagenomes</taxon>
    </lineage>
</organism>
<sequence length="613" mass="68094">MASNIKPTVDEIKEIMGKIEPIYSNLHELFAKEEAFYECDIKGYLKMPKQFEADRVILPTGRDTVDTAVDHTDIANARVFVNKKGTSAQSEESAEMMRKIALGIIHRTNVESSIAPGRQSAKHFWLHGLGVLKILWDADRWMDKPAQKEGENENDYAERLDAWRAFSHYALPIHIQAVNPAAIFPDPATGGGLYIIEKHKKLMFDARTQFPLWSNPLGKDVGDYVEYATYYDKTFRCDLLDGEPILKVRGGVAPHKYGFIPYTLIESGLGNLSIEAQPEMRYVGLLRYMLDLLVSESLNYTLTDILMKRETMKGGYITGSDSGTVGEIKQEYGTYFDLGQKDVEFHDWGTKLAPQEVYAHLATTSNYISAHGTPRSLMGMGESGVRSGADRRIVIAEAASKFNYSKDAFANGWANVLSKCMLLIKNVIPGNFNVWAKTPTDEIDVEVNKSALKEPFTFYVEFAPISEEDEYRRQDSLVKLWNGGNGLVTKDWARKQMSNVDAKAMARAEMKENLRNSPTFLQIKDQVLAAKYQEALQSLGLVTPPPIAPTSLPSESQSSGIGGQEGGRSLVPPIPNRSPLGSSGNLENQIKARQQMLSSGIQTQGRNGGGNRG</sequence>
<evidence type="ECO:0000313" key="3">
    <source>
        <dbReference type="EMBL" id="QJA79757.1"/>
    </source>
</evidence>
<dbReference type="EMBL" id="MT141370">
    <property type="protein sequence ID" value="QJA59465.1"/>
    <property type="molecule type" value="Genomic_DNA"/>
</dbReference>
<dbReference type="AlphaFoldDB" id="A0A6M3KCV6"/>
<gene>
    <name evidence="3" type="ORF">MM415A00834_0015</name>
    <name evidence="2" type="ORF">MM415B01291_0015</name>
</gene>
<evidence type="ECO:0000313" key="2">
    <source>
        <dbReference type="EMBL" id="QJA59465.1"/>
    </source>
</evidence>
<feature type="compositionally biased region" description="Polar residues" evidence="1">
    <location>
        <begin position="579"/>
        <end position="604"/>
    </location>
</feature>
<accession>A0A6M3KCV6</accession>
<dbReference type="EMBL" id="MT142393">
    <property type="protein sequence ID" value="QJA79757.1"/>
    <property type="molecule type" value="Genomic_DNA"/>
</dbReference>